<sequence>MTSSDDQRFLDYVLWNGYVSDERKLFYVATPKVACTSLKWWFAELEGVAQAVQQLKTSGETDPELVIHDSMFSVAPQLIVQNPERLDQIKADEYFSFALVRNPYKRLFSAWQSKILLREPLQIEPYQGQPFVEYPVKLLSDVTGAFECFLEYLCVHERNAFKDFHWTPQYDLIGPALSPRMVVSKIEDTAALNAALRVHLADAYIDPFTKSKANESLIPYLPEFISPRSKELIDELYAKDFETYGYMTQIPPAKEQFSQEQLTLALKGIDLLRGRHQRMSEMRQCSLDQMAVLLKDKEWLDEQRETWMAFGKSKEDQVIALESYYNAEYQKQKSGLAEAQLEITALIAERDNLKKLQPMLAEARLEIAERTSDHEKFLLKHKKYLAARQFIDTKIVARLRKVTHIFNRTKGA</sequence>
<keyword evidence="5" id="KW-0333">Golgi apparatus</keyword>
<keyword evidence="7" id="KW-0325">Glycoprotein</keyword>
<keyword evidence="2 8" id="KW-0808">Transferase</keyword>
<dbReference type="InterPro" id="IPR018011">
    <property type="entry name" value="Carb_sulfotrans_8-10"/>
</dbReference>
<accession>A0A345V0I6</accession>
<dbReference type="GO" id="GO:0008146">
    <property type="term" value="F:sulfotransferase activity"/>
    <property type="evidence" value="ECO:0007669"/>
    <property type="project" value="InterPro"/>
</dbReference>
<keyword evidence="4" id="KW-1133">Transmembrane helix</keyword>
<name>A0A345V0I6_PSEFL</name>
<dbReference type="GO" id="GO:0016051">
    <property type="term" value="P:carbohydrate biosynthetic process"/>
    <property type="evidence" value="ECO:0007669"/>
    <property type="project" value="InterPro"/>
</dbReference>
<dbReference type="GO" id="GO:0016020">
    <property type="term" value="C:membrane"/>
    <property type="evidence" value="ECO:0007669"/>
    <property type="project" value="InterPro"/>
</dbReference>
<proteinExistence type="predicted"/>
<evidence type="ECO:0000256" key="4">
    <source>
        <dbReference type="ARBA" id="ARBA00022989"/>
    </source>
</evidence>
<evidence type="ECO:0000313" key="9">
    <source>
        <dbReference type="Proteomes" id="UP000254535"/>
    </source>
</evidence>
<evidence type="ECO:0000256" key="6">
    <source>
        <dbReference type="ARBA" id="ARBA00023136"/>
    </source>
</evidence>
<organism evidence="8 9">
    <name type="scientific">Pseudomonas fluorescens</name>
    <dbReference type="NCBI Taxonomy" id="294"/>
    <lineage>
        <taxon>Bacteria</taxon>
        <taxon>Pseudomonadati</taxon>
        <taxon>Pseudomonadota</taxon>
        <taxon>Gammaproteobacteria</taxon>
        <taxon>Pseudomonadales</taxon>
        <taxon>Pseudomonadaceae</taxon>
        <taxon>Pseudomonas</taxon>
    </lineage>
</organism>
<reference evidence="8 9" key="1">
    <citation type="submission" date="2017-07" db="EMBL/GenBank/DDBJ databases">
        <title>Genome sequence of Pseudomonas NEP1.</title>
        <authorList>
            <person name="Nascimento F.X."/>
        </authorList>
    </citation>
    <scope>NUCLEOTIDE SEQUENCE [LARGE SCALE GENOMIC DNA]</scope>
    <source>
        <strain evidence="8 9">NEP1</strain>
    </source>
</reference>
<dbReference type="AlphaFoldDB" id="A0A345V0I6"/>
<evidence type="ECO:0000256" key="5">
    <source>
        <dbReference type="ARBA" id="ARBA00023034"/>
    </source>
</evidence>
<evidence type="ECO:0000256" key="3">
    <source>
        <dbReference type="ARBA" id="ARBA00022692"/>
    </source>
</evidence>
<dbReference type="EMBL" id="CP022313">
    <property type="protein sequence ID" value="AXJ06238.1"/>
    <property type="molecule type" value="Genomic_DNA"/>
</dbReference>
<dbReference type="Proteomes" id="UP000254535">
    <property type="component" value="Chromosome"/>
</dbReference>
<dbReference type="RefSeq" id="WP_115078787.1">
    <property type="nucleotide sequence ID" value="NZ_CP022313.1"/>
</dbReference>
<evidence type="ECO:0000256" key="1">
    <source>
        <dbReference type="ARBA" id="ARBA00004323"/>
    </source>
</evidence>
<evidence type="ECO:0000256" key="7">
    <source>
        <dbReference type="ARBA" id="ARBA00023180"/>
    </source>
</evidence>
<dbReference type="Pfam" id="PF03567">
    <property type="entry name" value="Sulfotransfer_2"/>
    <property type="match status" value="1"/>
</dbReference>
<dbReference type="PANTHER" id="PTHR12137:SF54">
    <property type="entry name" value="CARBOHYDRATE SULFOTRANSFERASE"/>
    <property type="match status" value="1"/>
</dbReference>
<gene>
    <name evidence="8" type="ORF">CFN16_19535</name>
</gene>
<keyword evidence="3" id="KW-0812">Transmembrane</keyword>
<evidence type="ECO:0000313" key="8">
    <source>
        <dbReference type="EMBL" id="AXJ06238.1"/>
    </source>
</evidence>
<dbReference type="InterPro" id="IPR005331">
    <property type="entry name" value="Sulfotransferase"/>
</dbReference>
<dbReference type="PANTHER" id="PTHR12137">
    <property type="entry name" value="CARBOHYDRATE SULFOTRANSFERASE"/>
    <property type="match status" value="1"/>
</dbReference>
<evidence type="ECO:0000256" key="2">
    <source>
        <dbReference type="ARBA" id="ARBA00022679"/>
    </source>
</evidence>
<keyword evidence="6" id="KW-0472">Membrane</keyword>
<comment type="subcellular location">
    <subcellularLocation>
        <location evidence="1">Golgi apparatus membrane</location>
        <topology evidence="1">Single-pass type II membrane protein</topology>
    </subcellularLocation>
</comment>
<protein>
    <submittedName>
        <fullName evidence="8">Sulfotransferase</fullName>
    </submittedName>
</protein>